<dbReference type="Proteomes" id="UP000003019">
    <property type="component" value="Unassembled WGS sequence"/>
</dbReference>
<dbReference type="AlphaFoldDB" id="G4CL67"/>
<dbReference type="EMBL" id="AGAY01000080">
    <property type="protein sequence ID" value="EGY51430.1"/>
    <property type="molecule type" value="Genomic_DNA"/>
</dbReference>
<sequence>MHHIHVDGHAICDIECDALHRETSRSQGRLLTRFSHDPLGRRIGALTCMPALQGLHSAAMHGHLLEQPHLWQDALDAQFSAHAHAHAHGPANAPGASLPSLLKTWQFDKSGELLRSSHSLLGRTDHAYDASGRITGSRRTPLQHLPHPCRPPLTR</sequence>
<evidence type="ECO:0000313" key="3">
    <source>
        <dbReference type="Proteomes" id="UP000003019"/>
    </source>
</evidence>
<dbReference type="OrthoDB" id="8606470at2"/>
<dbReference type="HOGENOM" id="CLU_1693605_0_0_4"/>
<protein>
    <submittedName>
        <fullName evidence="2">Uncharacterized protein</fullName>
    </submittedName>
</protein>
<dbReference type="STRING" id="1032488.HMPREF9371_2358"/>
<comment type="caution">
    <text evidence="2">The sequence shown here is derived from an EMBL/GenBank/DDBJ whole genome shotgun (WGS) entry which is preliminary data.</text>
</comment>
<evidence type="ECO:0000313" key="2">
    <source>
        <dbReference type="EMBL" id="EGY51430.1"/>
    </source>
</evidence>
<organism evidence="2 3">
    <name type="scientific">Neisseria shayeganii 871</name>
    <dbReference type="NCBI Taxonomy" id="1032488"/>
    <lineage>
        <taxon>Bacteria</taxon>
        <taxon>Pseudomonadati</taxon>
        <taxon>Pseudomonadota</taxon>
        <taxon>Betaproteobacteria</taxon>
        <taxon>Neisseriales</taxon>
        <taxon>Neisseriaceae</taxon>
        <taxon>Neisseria</taxon>
    </lineage>
</organism>
<evidence type="ECO:0000256" key="1">
    <source>
        <dbReference type="SAM" id="MobiDB-lite"/>
    </source>
</evidence>
<accession>G4CL67</accession>
<reference evidence="2 3" key="1">
    <citation type="submission" date="2011-05" db="EMBL/GenBank/DDBJ databases">
        <authorList>
            <person name="Muzny D."/>
            <person name="Qin X."/>
            <person name="Deng J."/>
            <person name="Jiang H."/>
            <person name="Liu Y."/>
            <person name="Qu J."/>
            <person name="Song X.-Z."/>
            <person name="Zhang L."/>
            <person name="Thornton R."/>
            <person name="Coyle M."/>
            <person name="Francisco L."/>
            <person name="Jackson L."/>
            <person name="Javaid M."/>
            <person name="Korchina V."/>
            <person name="Kovar C."/>
            <person name="Mata R."/>
            <person name="Mathew T."/>
            <person name="Ngo R."/>
            <person name="Nguyen L."/>
            <person name="Nguyen N."/>
            <person name="Okwuonu G."/>
            <person name="Ongeri F."/>
            <person name="Pham C."/>
            <person name="Simmons D."/>
            <person name="Wilczek-Boney K."/>
            <person name="Hale W."/>
            <person name="Jakkamsetti A."/>
            <person name="Pham P."/>
            <person name="Ruth R."/>
            <person name="San Lucas F."/>
            <person name="Warren J."/>
            <person name="Zhang J."/>
            <person name="Zhao Z."/>
            <person name="Zhou C."/>
            <person name="Zhu D."/>
            <person name="Lee S."/>
            <person name="Bess C."/>
            <person name="Blankenburg K."/>
            <person name="Forbes L."/>
            <person name="Fu Q."/>
            <person name="Gubbala S."/>
            <person name="Hirani K."/>
            <person name="Jayaseelan J.C."/>
            <person name="Lara F."/>
            <person name="Munidasa M."/>
            <person name="Palculict T."/>
            <person name="Patil S."/>
            <person name="Pu L.-L."/>
            <person name="Saada N."/>
            <person name="Tang L."/>
            <person name="Weissenberger G."/>
            <person name="Zhu Y."/>
            <person name="Hemphill L."/>
            <person name="Shang Y."/>
            <person name="Youmans B."/>
            <person name="Ayvaz T."/>
            <person name="Ross M."/>
            <person name="Santibanez J."/>
            <person name="Aqrawi P."/>
            <person name="Gross S."/>
            <person name="Joshi V."/>
            <person name="Fowler G."/>
            <person name="Nazareth L."/>
            <person name="Reid J."/>
            <person name="Worley K."/>
            <person name="Petrosino J."/>
            <person name="Highlander S."/>
            <person name="Gibbs R."/>
        </authorList>
    </citation>
    <scope>NUCLEOTIDE SEQUENCE [LARGE SCALE GENOMIC DNA]</scope>
    <source>
        <strain evidence="2 3">871</strain>
    </source>
</reference>
<gene>
    <name evidence="2" type="ORF">HMPREF9371_2358</name>
</gene>
<proteinExistence type="predicted"/>
<keyword evidence="3" id="KW-1185">Reference proteome</keyword>
<feature type="region of interest" description="Disordered" evidence="1">
    <location>
        <begin position="131"/>
        <end position="155"/>
    </location>
</feature>
<name>G4CL67_9NEIS</name>